<dbReference type="EMBL" id="JADIKC010000001">
    <property type="protein sequence ID" value="MBM7119936.1"/>
    <property type="molecule type" value="Genomic_DNA"/>
</dbReference>
<dbReference type="GO" id="GO:0006508">
    <property type="term" value="P:proteolysis"/>
    <property type="evidence" value="ECO:0007669"/>
    <property type="project" value="UniProtKB-KW"/>
</dbReference>
<dbReference type="Proteomes" id="UP001430065">
    <property type="component" value="Unassembled WGS sequence"/>
</dbReference>
<feature type="domain" description="PDZ" evidence="2">
    <location>
        <begin position="532"/>
        <end position="599"/>
    </location>
</feature>
<dbReference type="InterPro" id="IPR036034">
    <property type="entry name" value="PDZ_sf"/>
</dbReference>
<dbReference type="SUPFAM" id="SSF50630">
    <property type="entry name" value="Acid proteases"/>
    <property type="match status" value="1"/>
</dbReference>
<reference evidence="3 4" key="1">
    <citation type="submission" date="2020-10" db="EMBL/GenBank/DDBJ databases">
        <title>Phylogeny of dyella-like bacteria.</title>
        <authorList>
            <person name="Fu J."/>
        </authorList>
    </citation>
    <scope>NUCLEOTIDE SEQUENCE [LARGE SCALE GENOMIC DNA]</scope>
    <source>
        <strain evidence="3 4">THG-B117</strain>
    </source>
</reference>
<comment type="caution">
    <text evidence="3">The sequence shown here is derived from an EMBL/GenBank/DDBJ whole genome shotgun (WGS) entry which is preliminary data.</text>
</comment>
<keyword evidence="4" id="KW-1185">Reference proteome</keyword>
<sequence>MRKTLLALAVAFFVSPLTAMPADHVAQVLAANQAATAGNHWEAKDRLELHYAYSGQGLTGRTAFTQDLQRGRFVDRWEVGPSHTTTGFDGKKAWEVESSGTATPQEGGDVRQLAVNEAYRLQNLWWRSDRGGATITDAGCKSDGGKPYDVLIVAPKEGKPFEVWFDATTHLMARTIEANSTLTIRTDYADFAPTDGVQLAHSVVIDDGGGQANLQRMTLSSATFSTGGDDAAFALPKTDLHDFELAPGTTQAKVPFLLANNHVYVQASFNGGKPLTVIVDTGGHNILVPDSASALGIKVQGAQTASGGGDSVQQSGLAQVQSIRVGGATLKNQTISVLQFSNAAEGLDEQGMIGYEFLARFITRFDYGSHELTFIDKKHFDPSDAGTPVPFRLYHQFPEVLGSYDGVPGRFGIDTGARTVLSLTRPFSERHHLREHEKNGTEALTGWGVGGSEYAYVFHGKDLQLGDVTVKSFLAELSLDKGGAGGVEAFPNNVGGGLLKRFVVTLDYDHQLMYLKPIAGKVDDLDTFDRSGMWLNVADEGFGIVSVSSGSPAAQAGLAAGDVIETVDGKAVSSIHLYDLRRRLRDEPPGTKVALTVERNGHPREVTLVLRDLI</sequence>
<dbReference type="InterPro" id="IPR041489">
    <property type="entry name" value="PDZ_6"/>
</dbReference>
<dbReference type="Gene3D" id="2.40.70.10">
    <property type="entry name" value="Acid Proteases"/>
    <property type="match status" value="2"/>
</dbReference>
<dbReference type="InterPro" id="IPR034122">
    <property type="entry name" value="Retropepsin-like_bacterial"/>
</dbReference>
<dbReference type="CDD" id="cd05483">
    <property type="entry name" value="retropepsin_like_bacteria"/>
    <property type="match status" value="1"/>
</dbReference>
<dbReference type="RefSeq" id="WP_204634392.1">
    <property type="nucleotide sequence ID" value="NZ_JADIKC010000001.1"/>
</dbReference>
<feature type="chain" id="PRO_5046031103" evidence="1">
    <location>
        <begin position="20"/>
        <end position="614"/>
    </location>
</feature>
<dbReference type="InterPro" id="IPR021109">
    <property type="entry name" value="Peptidase_aspartic_dom_sf"/>
</dbReference>
<evidence type="ECO:0000256" key="1">
    <source>
        <dbReference type="SAM" id="SignalP"/>
    </source>
</evidence>
<dbReference type="SMART" id="SM00228">
    <property type="entry name" value="PDZ"/>
    <property type="match status" value="1"/>
</dbReference>
<protein>
    <submittedName>
        <fullName evidence="3">Aspartyl protease family protein</fullName>
    </submittedName>
</protein>
<evidence type="ECO:0000313" key="4">
    <source>
        <dbReference type="Proteomes" id="UP001430065"/>
    </source>
</evidence>
<organism evidence="3 4">
    <name type="scientific">Dyella kyungheensis</name>
    <dbReference type="NCBI Taxonomy" id="1242174"/>
    <lineage>
        <taxon>Bacteria</taxon>
        <taxon>Pseudomonadati</taxon>
        <taxon>Pseudomonadota</taxon>
        <taxon>Gammaproteobacteria</taxon>
        <taxon>Lysobacterales</taxon>
        <taxon>Rhodanobacteraceae</taxon>
        <taxon>Dyella</taxon>
    </lineage>
</organism>
<dbReference type="PROSITE" id="PS50106">
    <property type="entry name" value="PDZ"/>
    <property type="match status" value="1"/>
</dbReference>
<dbReference type="Pfam" id="PF13650">
    <property type="entry name" value="Asp_protease_2"/>
    <property type="match status" value="1"/>
</dbReference>
<keyword evidence="1" id="KW-0732">Signal</keyword>
<dbReference type="InterPro" id="IPR001478">
    <property type="entry name" value="PDZ"/>
</dbReference>
<keyword evidence="3" id="KW-0378">Hydrolase</keyword>
<feature type="signal peptide" evidence="1">
    <location>
        <begin position="1"/>
        <end position="19"/>
    </location>
</feature>
<proteinExistence type="predicted"/>
<accession>A0ABS2JLM4</accession>
<dbReference type="Pfam" id="PF17820">
    <property type="entry name" value="PDZ_6"/>
    <property type="match status" value="1"/>
</dbReference>
<dbReference type="Gene3D" id="2.30.42.10">
    <property type="match status" value="1"/>
</dbReference>
<dbReference type="SUPFAM" id="SSF50156">
    <property type="entry name" value="PDZ domain-like"/>
    <property type="match status" value="1"/>
</dbReference>
<dbReference type="GO" id="GO:0008233">
    <property type="term" value="F:peptidase activity"/>
    <property type="evidence" value="ECO:0007669"/>
    <property type="project" value="UniProtKB-KW"/>
</dbReference>
<dbReference type="CDD" id="cd06782">
    <property type="entry name" value="cpPDZ_CPP-like"/>
    <property type="match status" value="1"/>
</dbReference>
<keyword evidence="3" id="KW-0645">Protease</keyword>
<gene>
    <name evidence="3" type="ORF">ISP20_02080</name>
</gene>
<evidence type="ECO:0000313" key="3">
    <source>
        <dbReference type="EMBL" id="MBM7119936.1"/>
    </source>
</evidence>
<evidence type="ECO:0000259" key="2">
    <source>
        <dbReference type="PROSITE" id="PS50106"/>
    </source>
</evidence>
<name>A0ABS2JLM4_9GAMM</name>